<dbReference type="AlphaFoldDB" id="A0A2W1BJ34"/>
<evidence type="ECO:0000313" key="1">
    <source>
        <dbReference type="EMBL" id="PZC74311.1"/>
    </source>
</evidence>
<dbReference type="EMBL" id="KZ150057">
    <property type="protein sequence ID" value="PZC74311.1"/>
    <property type="molecule type" value="Genomic_DNA"/>
</dbReference>
<evidence type="ECO:0000313" key="2">
    <source>
        <dbReference type="Proteomes" id="UP000249218"/>
    </source>
</evidence>
<dbReference type="Proteomes" id="UP000249218">
    <property type="component" value="Unassembled WGS sequence"/>
</dbReference>
<sequence>MTLADFRAELAEALCNYKKALKREEDPLVAILKENLKRRNLVVTLNPVPVKYVRTDDVDHNERRCEKKNRCKLPGCKDSRAPSAPNALLLFAIPKKEIVLLHFTVRLGSSSTHNVSKRQHIYFS</sequence>
<name>A0A2W1BJ34_HELAM</name>
<reference evidence="1 2" key="1">
    <citation type="journal article" date="2017" name="BMC Biol.">
        <title>Genomic innovations, transcriptional plasticity and gene loss underlying the evolution and divergence of two highly polyphagous and invasive Helicoverpa pest species.</title>
        <authorList>
            <person name="Pearce S.L."/>
            <person name="Clarke D.F."/>
            <person name="East P.D."/>
            <person name="Elfekih S."/>
            <person name="Gordon K.H."/>
            <person name="Jermiin L.S."/>
            <person name="McGaughran A."/>
            <person name="Oakeshott J.G."/>
            <person name="Papanikolaou A."/>
            <person name="Perera O.P."/>
            <person name="Rane R.V."/>
            <person name="Richards S."/>
            <person name="Tay W.T."/>
            <person name="Walsh T.K."/>
            <person name="Anderson A."/>
            <person name="Anderson C.J."/>
            <person name="Asgari S."/>
            <person name="Board P.G."/>
            <person name="Bretschneider A."/>
            <person name="Campbell P.M."/>
            <person name="Chertemps T."/>
            <person name="Christeller J.T."/>
            <person name="Coppin C.W."/>
            <person name="Downes S.J."/>
            <person name="Duan G."/>
            <person name="Farnsworth C.A."/>
            <person name="Good R.T."/>
            <person name="Han L.B."/>
            <person name="Han Y.C."/>
            <person name="Hatje K."/>
            <person name="Horne I."/>
            <person name="Huang Y.P."/>
            <person name="Hughes D.S."/>
            <person name="Jacquin-Joly E."/>
            <person name="James W."/>
            <person name="Jhangiani S."/>
            <person name="Kollmar M."/>
            <person name="Kuwar S.S."/>
            <person name="Li S."/>
            <person name="Liu N.Y."/>
            <person name="Maibeche M.T."/>
            <person name="Miller J.R."/>
            <person name="Montagne N."/>
            <person name="Perry T."/>
            <person name="Qu J."/>
            <person name="Song S.V."/>
            <person name="Sutton G.G."/>
            <person name="Vogel H."/>
            <person name="Walenz B.P."/>
            <person name="Xu W."/>
            <person name="Zhang H.J."/>
            <person name="Zou Z."/>
            <person name="Batterham P."/>
            <person name="Edwards O.R."/>
            <person name="Feyereisen R."/>
            <person name="Gibbs R.A."/>
            <person name="Heckel D.G."/>
            <person name="McGrath A."/>
            <person name="Robin C."/>
            <person name="Scherer S.E."/>
            <person name="Worley K.C."/>
            <person name="Wu Y.D."/>
        </authorList>
    </citation>
    <scope>NUCLEOTIDE SEQUENCE [LARGE SCALE GENOMIC DNA]</scope>
    <source>
        <strain evidence="1">Harm_GR_Male_#8</strain>
        <tissue evidence="1">Whole organism</tissue>
    </source>
</reference>
<keyword evidence="2" id="KW-1185">Reference proteome</keyword>
<gene>
    <name evidence="1" type="primary">HaOG208003</name>
    <name evidence="1" type="ORF">B5X24_HaOG208003</name>
</gene>
<accession>A0A2W1BJ34</accession>
<organism evidence="1 2">
    <name type="scientific">Helicoverpa armigera</name>
    <name type="common">Cotton bollworm</name>
    <name type="synonym">Heliothis armigera</name>
    <dbReference type="NCBI Taxonomy" id="29058"/>
    <lineage>
        <taxon>Eukaryota</taxon>
        <taxon>Metazoa</taxon>
        <taxon>Ecdysozoa</taxon>
        <taxon>Arthropoda</taxon>
        <taxon>Hexapoda</taxon>
        <taxon>Insecta</taxon>
        <taxon>Pterygota</taxon>
        <taxon>Neoptera</taxon>
        <taxon>Endopterygota</taxon>
        <taxon>Lepidoptera</taxon>
        <taxon>Glossata</taxon>
        <taxon>Ditrysia</taxon>
        <taxon>Noctuoidea</taxon>
        <taxon>Noctuidae</taxon>
        <taxon>Heliothinae</taxon>
        <taxon>Helicoverpa</taxon>
    </lineage>
</organism>
<proteinExistence type="predicted"/>
<protein>
    <submittedName>
        <fullName evidence="1">Uncharacterized protein</fullName>
    </submittedName>
</protein>